<reference evidence="3 4" key="1">
    <citation type="submission" date="2021-12" db="EMBL/GenBank/DDBJ databases">
        <title>Genomic and phenotypic characterization of three Burkholderia contaminans isolates recovered from different sources.</title>
        <authorList>
            <person name="Lopez De Volder A."/>
            <person name="Fan Y."/>
            <person name="Nunvar J."/>
            <person name="Herrera T."/>
            <person name="Timp W."/>
            <person name="Degrossi J."/>
        </authorList>
    </citation>
    <scope>NUCLEOTIDE SEQUENCE [LARGE SCALE GENOMIC DNA]</scope>
    <source>
        <strain evidence="3 4">LMG 23361</strain>
    </source>
</reference>
<feature type="transmembrane region" description="Helical" evidence="2">
    <location>
        <begin position="41"/>
        <end position="61"/>
    </location>
</feature>
<keyword evidence="2" id="KW-0472">Membrane</keyword>
<evidence type="ECO:0000256" key="1">
    <source>
        <dbReference type="SAM" id="MobiDB-lite"/>
    </source>
</evidence>
<protein>
    <submittedName>
        <fullName evidence="3">M2 family metallopeptidase</fullName>
    </submittedName>
</protein>
<gene>
    <name evidence="3" type="ORF">LXE91_16085</name>
</gene>
<keyword evidence="2" id="KW-0812">Transmembrane</keyword>
<accession>A0ABD7XWS7</accession>
<sequence>MLKIESLAPLFSLLEEMTLVQREDGAFQPPARMRRLESAALYGYLGATALLVIAAWVQRAWPSKALATSIWPLYGAVLLCALAYLLTSAFNAGHVLWRHRKQRFPGLLARIKLDIQADANFLTQLQSYDKPTLEYALLQYRYRWNVFDGRVGLLTGDLRKLGLFPALTASAMAASTLLKNDSNMYLWMPLILAACFYLVAFHAHGRRERPQQVVDLLDYAIGHAAAEAASSPETPRTTGHTRIRAARAPRTTARPRPDNRAHPAVPPRS</sequence>
<evidence type="ECO:0000313" key="3">
    <source>
        <dbReference type="EMBL" id="WFN17188.1"/>
    </source>
</evidence>
<dbReference type="EMBL" id="CP090640">
    <property type="protein sequence ID" value="WFN17188.1"/>
    <property type="molecule type" value="Genomic_DNA"/>
</dbReference>
<dbReference type="AlphaFoldDB" id="A0ABD7XWS7"/>
<feature type="transmembrane region" description="Helical" evidence="2">
    <location>
        <begin position="184"/>
        <end position="203"/>
    </location>
</feature>
<dbReference type="Proteomes" id="UP001220209">
    <property type="component" value="Chromosome 1"/>
</dbReference>
<organism evidence="3 4">
    <name type="scientific">Burkholderia contaminans</name>
    <dbReference type="NCBI Taxonomy" id="488447"/>
    <lineage>
        <taxon>Bacteria</taxon>
        <taxon>Pseudomonadati</taxon>
        <taxon>Pseudomonadota</taxon>
        <taxon>Betaproteobacteria</taxon>
        <taxon>Burkholderiales</taxon>
        <taxon>Burkholderiaceae</taxon>
        <taxon>Burkholderia</taxon>
        <taxon>Burkholderia cepacia complex</taxon>
    </lineage>
</organism>
<name>A0ABD7XWS7_9BURK</name>
<evidence type="ECO:0000256" key="2">
    <source>
        <dbReference type="SAM" id="Phobius"/>
    </source>
</evidence>
<feature type="transmembrane region" description="Helical" evidence="2">
    <location>
        <begin position="73"/>
        <end position="97"/>
    </location>
</feature>
<feature type="region of interest" description="Disordered" evidence="1">
    <location>
        <begin position="227"/>
        <end position="269"/>
    </location>
</feature>
<proteinExistence type="predicted"/>
<evidence type="ECO:0000313" key="4">
    <source>
        <dbReference type="Proteomes" id="UP001220209"/>
    </source>
</evidence>
<dbReference type="RefSeq" id="WP_052760014.1">
    <property type="nucleotide sequence ID" value="NZ_CP073665.1"/>
</dbReference>
<feature type="transmembrane region" description="Helical" evidence="2">
    <location>
        <begin position="161"/>
        <end position="178"/>
    </location>
</feature>
<keyword evidence="2" id="KW-1133">Transmembrane helix</keyword>